<name>A0AAN7RHD4_TRANT</name>
<dbReference type="EMBL" id="JAXQNO010000001">
    <property type="protein sequence ID" value="KAK4804002.1"/>
    <property type="molecule type" value="Genomic_DNA"/>
</dbReference>
<organism evidence="1 2">
    <name type="scientific">Trapa natans</name>
    <name type="common">Water chestnut</name>
    <dbReference type="NCBI Taxonomy" id="22666"/>
    <lineage>
        <taxon>Eukaryota</taxon>
        <taxon>Viridiplantae</taxon>
        <taxon>Streptophyta</taxon>
        <taxon>Embryophyta</taxon>
        <taxon>Tracheophyta</taxon>
        <taxon>Spermatophyta</taxon>
        <taxon>Magnoliopsida</taxon>
        <taxon>eudicotyledons</taxon>
        <taxon>Gunneridae</taxon>
        <taxon>Pentapetalae</taxon>
        <taxon>rosids</taxon>
        <taxon>malvids</taxon>
        <taxon>Myrtales</taxon>
        <taxon>Lythraceae</taxon>
        <taxon>Trapa</taxon>
    </lineage>
</organism>
<gene>
    <name evidence="1" type="ORF">SAY86_003819</name>
</gene>
<reference evidence="1 2" key="1">
    <citation type="journal article" date="2023" name="Hortic Res">
        <title>Pangenome of water caltrop reveals structural variations and asymmetric subgenome divergence after allopolyploidization.</title>
        <authorList>
            <person name="Zhang X."/>
            <person name="Chen Y."/>
            <person name="Wang L."/>
            <person name="Yuan Y."/>
            <person name="Fang M."/>
            <person name="Shi L."/>
            <person name="Lu R."/>
            <person name="Comes H.P."/>
            <person name="Ma Y."/>
            <person name="Chen Y."/>
            <person name="Huang G."/>
            <person name="Zhou Y."/>
            <person name="Zheng Z."/>
            <person name="Qiu Y."/>
        </authorList>
    </citation>
    <scope>NUCLEOTIDE SEQUENCE [LARGE SCALE GENOMIC DNA]</scope>
    <source>
        <strain evidence="1">F231</strain>
    </source>
</reference>
<comment type="caution">
    <text evidence="1">The sequence shown here is derived from an EMBL/GenBank/DDBJ whole genome shotgun (WGS) entry which is preliminary data.</text>
</comment>
<proteinExistence type="predicted"/>
<evidence type="ECO:0000313" key="1">
    <source>
        <dbReference type="EMBL" id="KAK4804002.1"/>
    </source>
</evidence>
<accession>A0AAN7RHD4</accession>
<keyword evidence="2" id="KW-1185">Reference proteome</keyword>
<protein>
    <submittedName>
        <fullName evidence="1">Uncharacterized protein</fullName>
    </submittedName>
</protein>
<dbReference type="Proteomes" id="UP001346149">
    <property type="component" value="Unassembled WGS sequence"/>
</dbReference>
<sequence>MGMEMASGKSMEYYRELRQGGIVFAHEIPEEGVEMEAALLEYAEMLNAVEDFLGSLPGRILLALDFYQELVEMINVHGAILRVLQEQVPDVMRGLWLPDPESPPKAEAHPEA</sequence>
<evidence type="ECO:0000313" key="2">
    <source>
        <dbReference type="Proteomes" id="UP001346149"/>
    </source>
</evidence>
<dbReference type="AlphaFoldDB" id="A0AAN7RHD4"/>